<dbReference type="SUPFAM" id="SSF53822">
    <property type="entry name" value="Periplasmic binding protein-like I"/>
    <property type="match status" value="1"/>
</dbReference>
<evidence type="ECO:0000256" key="3">
    <source>
        <dbReference type="ARBA" id="ARBA00022729"/>
    </source>
</evidence>
<dbReference type="RefSeq" id="WP_014932977.1">
    <property type="nucleotide sequence ID" value="NC_018604.1"/>
</dbReference>
<comment type="similarity">
    <text evidence="2">Belongs to the bacterial solute-binding protein 2 family.</text>
</comment>
<evidence type="ECO:0000256" key="2">
    <source>
        <dbReference type="ARBA" id="ARBA00007639"/>
    </source>
</evidence>
<dbReference type="Proteomes" id="UP000003759">
    <property type="component" value="Chromosome"/>
</dbReference>
<dbReference type="PATRIC" id="fig|1161918.5.peg.479"/>
<dbReference type="Gene3D" id="3.40.50.2300">
    <property type="match status" value="2"/>
</dbReference>
<dbReference type="EMBL" id="HE793032">
    <property type="protein sequence ID" value="CCG56644.1"/>
    <property type="molecule type" value="Genomic_DNA"/>
</dbReference>
<feature type="domain" description="Periplasmic binding protein" evidence="4">
    <location>
        <begin position="39"/>
        <end position="296"/>
    </location>
</feature>
<gene>
    <name evidence="5" type="ORF">WESB_1175</name>
</gene>
<keyword evidence="3" id="KW-0732">Signal</keyword>
<comment type="subcellular location">
    <subcellularLocation>
        <location evidence="1">Cell envelope</location>
    </subcellularLocation>
</comment>
<protein>
    <submittedName>
        <fullName evidence="5">D-allose-binding periplasmic protein</fullName>
    </submittedName>
</protein>
<evidence type="ECO:0000313" key="6">
    <source>
        <dbReference type="Proteomes" id="UP000003759"/>
    </source>
</evidence>
<reference evidence="5 6" key="1">
    <citation type="journal article" date="2012" name="BMC Genomics">
        <title>Comparative genomics of Brachyspira pilosicoli strains: genome rearrangements, reductions and correlation of genetic compliment with phenotypic diversity.</title>
        <authorList>
            <person name="Mappley L.J."/>
            <person name="Black M.L."/>
            <person name="Abuoun M."/>
            <person name="Darby A.C."/>
            <person name="Woodward M.J."/>
            <person name="Parkhill J."/>
            <person name="Turner A.K."/>
            <person name="Bellgard M.I."/>
            <person name="La T."/>
            <person name="Phillips N.D."/>
            <person name="La Ragione R.M."/>
            <person name="Hampson D.J."/>
        </authorList>
    </citation>
    <scope>NUCLEOTIDE SEQUENCE [LARGE SCALE GENOMIC DNA]</scope>
    <source>
        <strain evidence="5">WesB</strain>
    </source>
</reference>
<dbReference type="HOGENOM" id="CLU_037628_3_2_12"/>
<dbReference type="InterPro" id="IPR025997">
    <property type="entry name" value="SBP_2_dom"/>
</dbReference>
<organism evidence="5 6">
    <name type="scientific">Brachyspira pilosicoli WesB</name>
    <dbReference type="NCBI Taxonomy" id="1161918"/>
    <lineage>
        <taxon>Bacteria</taxon>
        <taxon>Pseudomonadati</taxon>
        <taxon>Spirochaetota</taxon>
        <taxon>Spirochaetia</taxon>
        <taxon>Brachyspirales</taxon>
        <taxon>Brachyspiraceae</taxon>
        <taxon>Brachyspira</taxon>
    </lineage>
</organism>
<dbReference type="InterPro" id="IPR028082">
    <property type="entry name" value="Peripla_BP_I"/>
</dbReference>
<dbReference type="PROSITE" id="PS51257">
    <property type="entry name" value="PROKAR_LIPOPROTEIN"/>
    <property type="match status" value="1"/>
</dbReference>
<sequence>MKKIIIMFLSILTIIGCSQGKSADNAGSAKSDGSTKYLMILKTLSSPFWINLQKGIEEEAAKLGVDVTILAGNSEDDIQGQLRLFEENIVKGYKGIGFAPISPVNLIPAASQAYAQGIFLVNVDEKVNMEQLKANNANVEGFVNTDNYKVGASAAKFIVDTIKSGDVLIIEGKAGNTSGEDRRMGATSVFTNTQGINLVASQPADWDRTKALDVTSSLLQRYPNVKAIYCCNDTMALGAQQAVENAQKTDSIIVVGTDGNPEAFQSIKEGRLKATMEQDSRQIGAIGLRMLVESVQSNTAPIAIDAEPKVVGLEAILVTKDNVDERIKNNQ</sequence>
<evidence type="ECO:0000313" key="5">
    <source>
        <dbReference type="EMBL" id="CCG56644.1"/>
    </source>
</evidence>
<evidence type="ECO:0000259" key="4">
    <source>
        <dbReference type="Pfam" id="PF13407"/>
    </source>
</evidence>
<dbReference type="KEGG" id="bpw:WESB_1175"/>
<proteinExistence type="inferred from homology"/>
<dbReference type="PANTHER" id="PTHR46847">
    <property type="entry name" value="D-ALLOSE-BINDING PERIPLASMIC PROTEIN-RELATED"/>
    <property type="match status" value="1"/>
</dbReference>
<dbReference type="OrthoDB" id="6196975at2"/>
<accession>K0JI94</accession>
<dbReference type="GO" id="GO:0030313">
    <property type="term" value="C:cell envelope"/>
    <property type="evidence" value="ECO:0007669"/>
    <property type="project" value="UniProtKB-SubCell"/>
</dbReference>
<dbReference type="AlphaFoldDB" id="K0JI94"/>
<dbReference type="NCBIfam" id="NF007254">
    <property type="entry name" value="PRK09701.1"/>
    <property type="match status" value="1"/>
</dbReference>
<dbReference type="PANTHER" id="PTHR46847:SF1">
    <property type="entry name" value="D-ALLOSE-BINDING PERIPLASMIC PROTEIN-RELATED"/>
    <property type="match status" value="1"/>
</dbReference>
<dbReference type="GO" id="GO:0030246">
    <property type="term" value="F:carbohydrate binding"/>
    <property type="evidence" value="ECO:0007669"/>
    <property type="project" value="UniProtKB-ARBA"/>
</dbReference>
<evidence type="ECO:0000256" key="1">
    <source>
        <dbReference type="ARBA" id="ARBA00004196"/>
    </source>
</evidence>
<dbReference type="Pfam" id="PF13407">
    <property type="entry name" value="Peripla_BP_4"/>
    <property type="match status" value="1"/>
</dbReference>
<dbReference type="CDD" id="cd06320">
    <property type="entry name" value="PBP1_allose_binding"/>
    <property type="match status" value="1"/>
</dbReference>
<name>K0JI94_BRAPL</name>